<keyword evidence="3" id="KW-0121">Carboxypeptidase</keyword>
<evidence type="ECO:0000256" key="11">
    <source>
        <dbReference type="PROSITE-ProRule" id="PRU01379"/>
    </source>
</evidence>
<keyword evidence="4" id="KW-0645">Protease</keyword>
<dbReference type="PRINTS" id="PR00765">
    <property type="entry name" value="CRBOXYPTASEA"/>
</dbReference>
<evidence type="ECO:0000256" key="8">
    <source>
        <dbReference type="ARBA" id="ARBA00022833"/>
    </source>
</evidence>
<evidence type="ECO:0000259" key="12">
    <source>
        <dbReference type="PROSITE" id="PS52035"/>
    </source>
</evidence>
<evidence type="ECO:0007829" key="15">
    <source>
        <dbReference type="PeptideAtlas" id="A0ABK0LS38"/>
    </source>
</evidence>
<dbReference type="InterPro" id="IPR033849">
    <property type="entry name" value="CPB2"/>
</dbReference>
<dbReference type="CDD" id="cd06246">
    <property type="entry name" value="M14_CPB2"/>
    <property type="match status" value="1"/>
</dbReference>
<dbReference type="Gene3D" id="3.40.630.10">
    <property type="entry name" value="Zn peptidases"/>
    <property type="match status" value="1"/>
</dbReference>
<comment type="cofactor">
    <cofactor evidence="1">
        <name>Zn(2+)</name>
        <dbReference type="ChEBI" id="CHEBI:29105"/>
    </cofactor>
</comment>
<dbReference type="InterPro" id="IPR036990">
    <property type="entry name" value="M14A-like_propep"/>
</dbReference>
<evidence type="ECO:0000256" key="4">
    <source>
        <dbReference type="ARBA" id="ARBA00022670"/>
    </source>
</evidence>
<evidence type="ECO:0000256" key="7">
    <source>
        <dbReference type="ARBA" id="ARBA00022801"/>
    </source>
</evidence>
<protein>
    <submittedName>
        <fullName evidence="13">Carboxypeptidase B2</fullName>
    </submittedName>
</protein>
<dbReference type="Proteomes" id="UP000002494">
    <property type="component" value="Chromosome 15"/>
</dbReference>
<dbReference type="Pfam" id="PF00246">
    <property type="entry name" value="Peptidase_M14"/>
    <property type="match status" value="1"/>
</dbReference>
<keyword evidence="14" id="KW-1185">Reference proteome</keyword>
<feature type="domain" description="Peptidase M14" evidence="12">
    <location>
        <begin position="174"/>
        <end position="471"/>
    </location>
</feature>
<evidence type="ECO:0000313" key="13">
    <source>
        <dbReference type="Ensembl" id="ENSRNOP00000103314.1"/>
    </source>
</evidence>
<name>A0ABK0LS38_RAT</name>
<keyword evidence="5" id="KW-0479">Metal-binding</keyword>
<evidence type="ECO:0000256" key="5">
    <source>
        <dbReference type="ARBA" id="ARBA00022723"/>
    </source>
</evidence>
<proteinExistence type="evidence at protein level"/>
<dbReference type="Gene3D" id="3.30.70.340">
    <property type="entry name" value="Metallocarboxypeptidase-like"/>
    <property type="match status" value="1"/>
</dbReference>
<gene>
    <name evidence="13" type="primary">Cpb2</name>
</gene>
<dbReference type="GeneTree" id="ENSGT00940000159160"/>
<reference evidence="13" key="3">
    <citation type="submission" date="2025-09" db="UniProtKB">
        <authorList>
            <consortium name="Ensembl"/>
        </authorList>
    </citation>
    <scope>IDENTIFICATION</scope>
    <source>
        <strain evidence="13">Brown Norway</strain>
    </source>
</reference>
<sequence length="475" mass="54718">MRSMALPFRGTENHQSALLVRTVGQCGLGHEVFQDPLELWSGGTEDITCCVQSHGCCDVMSCHTGECYHKHLGFIWCGHVLSALPRTSRQVQLLQNLTTTYEVVLWQPVTAEFIEKKKEVHFFVNASDVNSVKAYLNASRIPFNVLMNNVEDLIQQQTSNDTVSPRASSSYYEQYHSLNEIYSWIEVITEQHPDMLQKIYIGSSYEKYPLYVLKVSGKEHRVKNAIWIDCGIHAREWISPAFCLWFIGYVTQFHGKENTYTRLLRHVDFYIMPVMNVDGYDYTWKKNRMWRKNRSVHMNNRCVGTDLNRNFASKHWCEKGASSFSCSETYCGLYPESEPEVKAVADFLRRNINHIKAYISMHSYSQQILFPYSYNRSKSKDHEELSLVASEAVRAIESINKNTRYTHGSGSESLYLAPGGSDDWIYDLGIKYSFTIELRDTGRYGFLLPERFIKPTCAEALAAVSKIAWHVIRNS</sequence>
<dbReference type="SUPFAM" id="SSF53187">
    <property type="entry name" value="Zn-dependent exopeptidases"/>
    <property type="match status" value="1"/>
</dbReference>
<dbReference type="Pfam" id="PF02244">
    <property type="entry name" value="Propep_M14"/>
    <property type="match status" value="1"/>
</dbReference>
<evidence type="ECO:0000256" key="10">
    <source>
        <dbReference type="ARBA" id="ARBA00023157"/>
    </source>
</evidence>
<dbReference type="RGD" id="71035">
    <property type="gene designation" value="Cpb2"/>
</dbReference>
<dbReference type="InterPro" id="IPR003146">
    <property type="entry name" value="M14A_act_pep"/>
</dbReference>
<keyword evidence="10" id="KW-1015">Disulfide bond</keyword>
<dbReference type="PANTHER" id="PTHR11705:SF17">
    <property type="entry name" value="CARBOXYPEPTIDASE B2"/>
    <property type="match status" value="1"/>
</dbReference>
<keyword evidence="8" id="KW-0862">Zinc</keyword>
<dbReference type="SMART" id="SM00631">
    <property type="entry name" value="Zn_pept"/>
    <property type="match status" value="1"/>
</dbReference>
<dbReference type="PROSITE" id="PS52035">
    <property type="entry name" value="PEPTIDASE_M14"/>
    <property type="match status" value="1"/>
</dbReference>
<dbReference type="Ensembl" id="ENSRNOT00000170550.1">
    <property type="protein sequence ID" value="ENSRNOP00000103314.1"/>
    <property type="gene ID" value="ENSRNOG00000010935.9"/>
</dbReference>
<reference evidence="13" key="2">
    <citation type="submission" date="2025-08" db="UniProtKB">
        <authorList>
            <consortium name="Ensembl"/>
        </authorList>
    </citation>
    <scope>IDENTIFICATION</scope>
    <source>
        <strain evidence="13">Brown Norway</strain>
    </source>
</reference>
<keyword evidence="7" id="KW-0378">Hydrolase</keyword>
<organism evidence="13 14">
    <name type="scientific">Rattus norvegicus</name>
    <name type="common">Rat</name>
    <dbReference type="NCBI Taxonomy" id="10116"/>
    <lineage>
        <taxon>Eukaryota</taxon>
        <taxon>Metazoa</taxon>
        <taxon>Chordata</taxon>
        <taxon>Craniata</taxon>
        <taxon>Vertebrata</taxon>
        <taxon>Euteleostomi</taxon>
        <taxon>Mammalia</taxon>
        <taxon>Eutheria</taxon>
        <taxon>Euarchontoglires</taxon>
        <taxon>Glires</taxon>
        <taxon>Rodentia</taxon>
        <taxon>Myomorpha</taxon>
        <taxon>Muroidea</taxon>
        <taxon>Muridae</taxon>
        <taxon>Murinae</taxon>
        <taxon>Rattus</taxon>
    </lineage>
</organism>
<evidence type="ECO:0000256" key="6">
    <source>
        <dbReference type="ARBA" id="ARBA00022729"/>
    </source>
</evidence>
<evidence type="ECO:0000256" key="9">
    <source>
        <dbReference type="ARBA" id="ARBA00023049"/>
    </source>
</evidence>
<dbReference type="PANTHER" id="PTHR11705">
    <property type="entry name" value="PROTEASE FAMILY M14 CARBOXYPEPTIDASE A,B"/>
    <property type="match status" value="1"/>
</dbReference>
<dbReference type="InterPro" id="IPR000834">
    <property type="entry name" value="Peptidase_M14"/>
</dbReference>
<keyword evidence="9" id="KW-0482">Metalloprotease</keyword>
<evidence type="ECO:0000256" key="1">
    <source>
        <dbReference type="ARBA" id="ARBA00001947"/>
    </source>
</evidence>
<keyword evidence="15" id="KW-1267">Proteomics identification</keyword>
<evidence type="ECO:0000256" key="3">
    <source>
        <dbReference type="ARBA" id="ARBA00022645"/>
    </source>
</evidence>
<reference evidence="13" key="1">
    <citation type="submission" date="2024-01" db="EMBL/GenBank/DDBJ databases">
        <title>GRCr8: a new rat reference genome assembly contstructed from accurate long reads and long range scaffolding.</title>
        <authorList>
            <person name="Doris P.A."/>
            <person name="Kalbfleisch T."/>
            <person name="Li K."/>
            <person name="Howe K."/>
            <person name="Wood J."/>
        </authorList>
    </citation>
    <scope>NUCLEOTIDE SEQUENCE [LARGE SCALE GENOMIC DNA]</scope>
    <source>
        <strain evidence="13">Brown Norway</strain>
    </source>
</reference>
<evidence type="ECO:0000256" key="2">
    <source>
        <dbReference type="ARBA" id="ARBA00005988"/>
    </source>
</evidence>
<comment type="similarity">
    <text evidence="2 11">Belongs to the peptidase M14 family.</text>
</comment>
<feature type="active site" description="Proton donor/acceptor" evidence="11">
    <location>
        <position position="437"/>
    </location>
</feature>
<dbReference type="SUPFAM" id="SSF54897">
    <property type="entry name" value="Protease propeptides/inhibitors"/>
    <property type="match status" value="1"/>
</dbReference>
<accession>A0ABK0LS38</accession>
<evidence type="ECO:0000313" key="14">
    <source>
        <dbReference type="Proteomes" id="UP000002494"/>
    </source>
</evidence>
<keyword evidence="6" id="KW-0732">Signal</keyword>